<reference evidence="7 8" key="1">
    <citation type="journal article" date="2013" name="J. Bacteriol.">
        <title>Roles of HynAB and Ech, the only two hydrogenases found in the model sulfate reducer Desulfovibrio gigas.</title>
        <authorList>
            <person name="Morais-Silva F.O."/>
            <person name="Santos C.I."/>
            <person name="Rodrigues R."/>
            <person name="Pereira I.A."/>
            <person name="Rodrigues-Pousada C."/>
        </authorList>
    </citation>
    <scope>NUCLEOTIDE SEQUENCE [LARGE SCALE GENOMIC DNA]</scope>
    <source>
        <strain evidence="8">ATCC 19364 / DSM 1382 / NCIMB 9332 / VKM B-1759</strain>
    </source>
</reference>
<dbReference type="SUPFAM" id="SSF69593">
    <property type="entry name" value="Glycerol-3-phosphate (1)-acyltransferase"/>
    <property type="match status" value="1"/>
</dbReference>
<gene>
    <name evidence="7" type="ORF">DGI_2931</name>
</gene>
<feature type="domain" description="Phospholipid/glycerol acyltransferase" evidence="6">
    <location>
        <begin position="81"/>
        <end position="204"/>
    </location>
</feature>
<proteinExistence type="predicted"/>
<dbReference type="STRING" id="1121448.DGI_2931"/>
<dbReference type="eggNOG" id="COG0204">
    <property type="taxonomic scope" value="Bacteria"/>
</dbReference>
<dbReference type="Gene3D" id="3.40.630.30">
    <property type="match status" value="1"/>
</dbReference>
<dbReference type="EMBL" id="CP006585">
    <property type="protein sequence ID" value="AGW14656.1"/>
    <property type="molecule type" value="Genomic_DNA"/>
</dbReference>
<dbReference type="CDD" id="cd07986">
    <property type="entry name" value="LPLAT_ACT14924-like"/>
    <property type="match status" value="1"/>
</dbReference>
<dbReference type="Proteomes" id="UP000016587">
    <property type="component" value="Chromosome"/>
</dbReference>
<dbReference type="HOGENOM" id="CLU_033329_1_0_7"/>
<evidence type="ECO:0000256" key="2">
    <source>
        <dbReference type="ARBA" id="ARBA00022516"/>
    </source>
</evidence>
<organism evidence="7 8">
    <name type="scientific">Megalodesulfovibrio gigas (strain ATCC 19364 / DSM 1382 / NCIMB 9332 / VKM B-1759)</name>
    <name type="common">Desulfovibrio gigas</name>
    <dbReference type="NCBI Taxonomy" id="1121448"/>
    <lineage>
        <taxon>Bacteria</taxon>
        <taxon>Pseudomonadati</taxon>
        <taxon>Thermodesulfobacteriota</taxon>
        <taxon>Desulfovibrionia</taxon>
        <taxon>Desulfovibrionales</taxon>
        <taxon>Desulfovibrionaceae</taxon>
        <taxon>Megalodesulfovibrio</taxon>
    </lineage>
</organism>
<dbReference type="Pfam" id="PF13444">
    <property type="entry name" value="Acetyltransf_5"/>
    <property type="match status" value="1"/>
</dbReference>
<keyword evidence="4" id="KW-0443">Lipid metabolism</keyword>
<dbReference type="GO" id="GO:0016746">
    <property type="term" value="F:acyltransferase activity"/>
    <property type="evidence" value="ECO:0007669"/>
    <property type="project" value="UniProtKB-KW"/>
</dbReference>
<dbReference type="PATRIC" id="fig|1121448.10.peg.2893"/>
<dbReference type="InterPro" id="IPR016181">
    <property type="entry name" value="Acyl_CoA_acyltransferase"/>
</dbReference>
<dbReference type="OrthoDB" id="1113830at2"/>
<dbReference type="RefSeq" id="WP_021761709.1">
    <property type="nucleotide sequence ID" value="NC_022444.1"/>
</dbReference>
<dbReference type="eggNOG" id="COG3176">
    <property type="taxonomic scope" value="Bacteria"/>
</dbReference>
<evidence type="ECO:0000256" key="4">
    <source>
        <dbReference type="ARBA" id="ARBA00023098"/>
    </source>
</evidence>
<dbReference type="PANTHER" id="PTHR37323">
    <property type="entry name" value="GCN5-RELATED N-ACETYLTRANSFERASE"/>
    <property type="match status" value="1"/>
</dbReference>
<keyword evidence="3 7" id="KW-0808">Transferase</keyword>
<dbReference type="GO" id="GO:0006629">
    <property type="term" value="P:lipid metabolic process"/>
    <property type="evidence" value="ECO:0007669"/>
    <property type="project" value="UniProtKB-KW"/>
</dbReference>
<keyword evidence="5 7" id="KW-0012">Acyltransferase</keyword>
<dbReference type="SMART" id="SM00563">
    <property type="entry name" value="PlsC"/>
    <property type="match status" value="1"/>
</dbReference>
<name>T2GEW6_MEGG1</name>
<sequence>MRKRGPFTLEASPDKPFAHAALNLAGPLLERVTQLSGVNDIYARATQTPGPNFWARVLAAMNLTIQLSEEARARIPATGPVVVVANHPYGGIEGIILGALLMSIREDVQFMATYLLSYIPDLADKVIFVDNFGGSDSLKKNIQPLKQCIRTLREGHMLAIFPAGEVSSFDLHRRRVIDPPWNPTVARIIQKTGAPVLPIFFPGNNGPLFNAAGLIHPRLRTLLLPRELVRRQRRCFQVQVGSLIPAKKLKRYENEQQLLAYLRLRTYMLDKRPDSPGGRPRFRLLSLLKKKVLPAAHHVAKPTAPIEQSQDPAVLAAEVARLPPENLLAESGKFKAYVASAQEVPAILQEIGRLREVTFRMVGEGTGRSIDLDRYDQYYAHLFIWNQDTREVVGAYRVGKSAKIIEEHGIEGLYTSSLFSFKPQLFERMGPALEMGRSFVRPEYQKSIVALPLLWKGISSYVLLHPDYKVLFGPVSISNDYTLMSREMIVRFLRENNSLSEFSKLVKPRKPPRLRCMKLHEVREFRAVLSNMEDVAEVVSDIEPEAKGIPVLLKQYLKLGGKILSFNVDPDFNNCLDGLIYVDLLQTPVKTLAMYMGIDNVYNLHDYHAAKQRQPVCTP</sequence>
<evidence type="ECO:0000256" key="1">
    <source>
        <dbReference type="ARBA" id="ARBA00005189"/>
    </source>
</evidence>
<comment type="pathway">
    <text evidence="1">Lipid metabolism.</text>
</comment>
<evidence type="ECO:0000256" key="3">
    <source>
        <dbReference type="ARBA" id="ARBA00022679"/>
    </source>
</evidence>
<keyword evidence="8" id="KW-1185">Reference proteome</keyword>
<evidence type="ECO:0000259" key="6">
    <source>
        <dbReference type="SMART" id="SM00563"/>
    </source>
</evidence>
<keyword evidence="2" id="KW-0444">Lipid biosynthesis</keyword>
<dbReference type="Pfam" id="PF19576">
    <property type="entry name" value="Acyltransf_2"/>
    <property type="match status" value="1"/>
</dbReference>
<evidence type="ECO:0000313" key="8">
    <source>
        <dbReference type="Proteomes" id="UP000016587"/>
    </source>
</evidence>
<protein>
    <submittedName>
        <fullName evidence="7">Putative phospholipid/glycerol acyltransferase</fullName>
    </submittedName>
</protein>
<reference evidence="8" key="2">
    <citation type="submission" date="2013-07" db="EMBL/GenBank/DDBJ databases">
        <authorList>
            <person name="Morais-Silva F.O."/>
            <person name="Rezende A.M."/>
            <person name="Pimentel C."/>
            <person name="Resende D.M."/>
            <person name="Santos C.I."/>
            <person name="Clemente C."/>
            <person name="de Oliveira L.M."/>
            <person name="da Silva S.M."/>
            <person name="Costa D.A."/>
            <person name="Varela-Raposo A."/>
            <person name="Horacio E.C.A."/>
            <person name="Matos M."/>
            <person name="Flores O."/>
            <person name="Ruiz J.C."/>
            <person name="Rodrigues-Pousada C."/>
        </authorList>
    </citation>
    <scope>NUCLEOTIDE SEQUENCE [LARGE SCALE GENOMIC DNA]</scope>
    <source>
        <strain evidence="8">ATCC 19364 / DSM 1382 / NCIMB 9332 / VKM B-1759</strain>
    </source>
</reference>
<accession>T2GEW6</accession>
<evidence type="ECO:0000256" key="5">
    <source>
        <dbReference type="ARBA" id="ARBA00023315"/>
    </source>
</evidence>
<dbReference type="AlphaFoldDB" id="T2GEW6"/>
<dbReference type="InterPro" id="IPR045746">
    <property type="entry name" value="ACT14924-like_Acyltransf_dom"/>
</dbReference>
<evidence type="ECO:0000313" key="7">
    <source>
        <dbReference type="EMBL" id="AGW14656.1"/>
    </source>
</evidence>
<dbReference type="SUPFAM" id="SSF55729">
    <property type="entry name" value="Acyl-CoA N-acyltransferases (Nat)"/>
    <property type="match status" value="1"/>
</dbReference>
<dbReference type="KEGG" id="dgg:DGI_2931"/>
<dbReference type="InterPro" id="IPR002123">
    <property type="entry name" value="Plipid/glycerol_acylTrfase"/>
</dbReference>
<dbReference type="InterPro" id="IPR052351">
    <property type="entry name" value="Ornithine_N-alpha-AT"/>
</dbReference>
<dbReference type="PANTHER" id="PTHR37323:SF1">
    <property type="entry name" value="L-ORNITHINE N(ALPHA)-ACYLTRANSFERASE"/>
    <property type="match status" value="1"/>
</dbReference>